<keyword evidence="1" id="KW-0812">Transmembrane</keyword>
<accession>A0A6M2E4H9</accession>
<proteinExistence type="predicted"/>
<feature type="transmembrane region" description="Helical" evidence="1">
    <location>
        <begin position="64"/>
        <end position="84"/>
    </location>
</feature>
<feature type="transmembrane region" description="Helical" evidence="1">
    <location>
        <begin position="33"/>
        <end position="52"/>
    </location>
</feature>
<protein>
    <submittedName>
        <fullName evidence="2">Uncharacterized protein</fullName>
    </submittedName>
</protein>
<reference evidence="2" key="1">
    <citation type="submission" date="2019-12" db="EMBL/GenBank/DDBJ databases">
        <title>The sialotranscriptome of the gopher-tortoise tick, Amblyomma tuberculatum.</title>
        <authorList>
            <person name="Karim S."/>
            <person name="Andersen J."/>
            <person name="Kumar D."/>
            <person name="Adamson S."/>
            <person name="Ennen J."/>
            <person name="Qualis C.P."/>
            <person name="Ribeiro J.M.C."/>
        </authorList>
    </citation>
    <scope>NUCLEOTIDE SEQUENCE</scope>
    <source>
        <strain evidence="2">Removed</strain>
        <tissue evidence="2">Salivary glands</tissue>
    </source>
</reference>
<dbReference type="AlphaFoldDB" id="A0A6M2E4H9"/>
<evidence type="ECO:0000256" key="1">
    <source>
        <dbReference type="SAM" id="Phobius"/>
    </source>
</evidence>
<organism evidence="2">
    <name type="scientific">Amblyomma tuberculatum</name>
    <dbReference type="NCBI Taxonomy" id="48802"/>
    <lineage>
        <taxon>Eukaryota</taxon>
        <taxon>Metazoa</taxon>
        <taxon>Ecdysozoa</taxon>
        <taxon>Arthropoda</taxon>
        <taxon>Chelicerata</taxon>
        <taxon>Arachnida</taxon>
        <taxon>Acari</taxon>
        <taxon>Parasitiformes</taxon>
        <taxon>Ixodida</taxon>
        <taxon>Ixodoidea</taxon>
        <taxon>Ixodidae</taxon>
        <taxon>Amblyomminae</taxon>
        <taxon>Amblyomma</taxon>
    </lineage>
</organism>
<dbReference type="EMBL" id="GIDH01000338">
    <property type="protein sequence ID" value="NOV52281.1"/>
    <property type="molecule type" value="Transcribed_RNA"/>
</dbReference>
<keyword evidence="1" id="KW-1133">Transmembrane helix</keyword>
<evidence type="ECO:0000313" key="2">
    <source>
        <dbReference type="EMBL" id="NOV52281.1"/>
    </source>
</evidence>
<name>A0A6M2E4H9_9ACAR</name>
<feature type="transmembrane region" description="Helical" evidence="1">
    <location>
        <begin position="6"/>
        <end position="26"/>
    </location>
</feature>
<keyword evidence="1" id="KW-0472">Membrane</keyword>
<sequence>MSLCLSSSLPFINLFMTWCPCLLALISSTRCMTFTVFCQSSLLYLIGIFRRFSNSKEGSTVSSLPAAFRNAFVHLVFLGLRFFLKSLWHFDRQNLKILQSLRTN</sequence>